<dbReference type="PANTHER" id="PTHR43396">
    <property type="entry name" value="FLAVOHEMOPROTEIN"/>
    <property type="match status" value="1"/>
</dbReference>
<evidence type="ECO:0000313" key="3">
    <source>
        <dbReference type="EMBL" id="RXK58770.1"/>
    </source>
</evidence>
<dbReference type="GO" id="GO:0020037">
    <property type="term" value="F:heme binding"/>
    <property type="evidence" value="ECO:0007669"/>
    <property type="project" value="InterPro"/>
</dbReference>
<keyword evidence="1" id="KW-0479">Metal-binding</keyword>
<name>A0A4Q1CG67_9BACT</name>
<evidence type="ECO:0000259" key="2">
    <source>
        <dbReference type="PROSITE" id="PS01033"/>
    </source>
</evidence>
<dbReference type="PANTHER" id="PTHR43396:SF6">
    <property type="entry name" value="ABL201WP"/>
    <property type="match status" value="1"/>
</dbReference>
<evidence type="ECO:0000256" key="1">
    <source>
        <dbReference type="RuleBase" id="RU000356"/>
    </source>
</evidence>
<dbReference type="EMBL" id="SDHW01000005">
    <property type="protein sequence ID" value="RXK58770.1"/>
    <property type="molecule type" value="Genomic_DNA"/>
</dbReference>
<sequence length="133" mass="15452">MTQEEILLVKRSWRLFRDVNPVIVGDTFYGKLFTDHPGVRKMFPKDMNLQYQKLMDMISTIVARLDHLDELTDDIAAMSRRHVAYGVKPEQYKIVGDALLWTLEQGLGRDYTPDVKQAWVKCYTILSDVMINA</sequence>
<organism evidence="3 4">
    <name type="scientific">Lacibacter luteus</name>
    <dbReference type="NCBI Taxonomy" id="2508719"/>
    <lineage>
        <taxon>Bacteria</taxon>
        <taxon>Pseudomonadati</taxon>
        <taxon>Bacteroidota</taxon>
        <taxon>Chitinophagia</taxon>
        <taxon>Chitinophagales</taxon>
        <taxon>Chitinophagaceae</taxon>
        <taxon>Lacibacter</taxon>
    </lineage>
</organism>
<keyword evidence="1" id="KW-0561">Oxygen transport</keyword>
<comment type="similarity">
    <text evidence="1">Belongs to the globin family.</text>
</comment>
<dbReference type="InterPro" id="IPR012292">
    <property type="entry name" value="Globin/Proto"/>
</dbReference>
<dbReference type="Gene3D" id="1.10.490.10">
    <property type="entry name" value="Globins"/>
    <property type="match status" value="1"/>
</dbReference>
<dbReference type="GO" id="GO:0019825">
    <property type="term" value="F:oxygen binding"/>
    <property type="evidence" value="ECO:0007669"/>
    <property type="project" value="InterPro"/>
</dbReference>
<dbReference type="AlphaFoldDB" id="A0A4Q1CG67"/>
<dbReference type="OrthoDB" id="9801223at2"/>
<dbReference type="GO" id="GO:0071500">
    <property type="term" value="P:cellular response to nitrosative stress"/>
    <property type="evidence" value="ECO:0007669"/>
    <property type="project" value="TreeGrafter"/>
</dbReference>
<gene>
    <name evidence="3" type="ORF">ESA94_15380</name>
</gene>
<dbReference type="GO" id="GO:0071949">
    <property type="term" value="F:FAD binding"/>
    <property type="evidence" value="ECO:0007669"/>
    <property type="project" value="TreeGrafter"/>
</dbReference>
<dbReference type="Pfam" id="PF00042">
    <property type="entry name" value="Globin"/>
    <property type="match status" value="1"/>
</dbReference>
<dbReference type="GO" id="GO:0046210">
    <property type="term" value="P:nitric oxide catabolic process"/>
    <property type="evidence" value="ECO:0007669"/>
    <property type="project" value="TreeGrafter"/>
</dbReference>
<keyword evidence="4" id="KW-1185">Reference proteome</keyword>
<comment type="caution">
    <text evidence="3">The sequence shown here is derived from an EMBL/GenBank/DDBJ whole genome shotgun (WGS) entry which is preliminary data.</text>
</comment>
<dbReference type="GO" id="GO:0005344">
    <property type="term" value="F:oxygen carrier activity"/>
    <property type="evidence" value="ECO:0007669"/>
    <property type="project" value="UniProtKB-KW"/>
</dbReference>
<dbReference type="PROSITE" id="PS01033">
    <property type="entry name" value="GLOBIN"/>
    <property type="match status" value="1"/>
</dbReference>
<dbReference type="SUPFAM" id="SSF46458">
    <property type="entry name" value="Globin-like"/>
    <property type="match status" value="1"/>
</dbReference>
<keyword evidence="1" id="KW-0349">Heme</keyword>
<dbReference type="Proteomes" id="UP000290204">
    <property type="component" value="Unassembled WGS sequence"/>
</dbReference>
<dbReference type="GO" id="GO:0008941">
    <property type="term" value="F:nitric oxide dioxygenase NAD(P)H activity"/>
    <property type="evidence" value="ECO:0007669"/>
    <property type="project" value="TreeGrafter"/>
</dbReference>
<dbReference type="InterPro" id="IPR000971">
    <property type="entry name" value="Globin"/>
</dbReference>
<protein>
    <submittedName>
        <fullName evidence="3">Hemoglobin</fullName>
    </submittedName>
</protein>
<keyword evidence="1" id="KW-0408">Iron</keyword>
<proteinExistence type="inferred from homology"/>
<feature type="domain" description="Globin" evidence="2">
    <location>
        <begin position="1"/>
        <end position="133"/>
    </location>
</feature>
<keyword evidence="1" id="KW-0813">Transport</keyword>
<dbReference type="InterPro" id="IPR009050">
    <property type="entry name" value="Globin-like_sf"/>
</dbReference>
<evidence type="ECO:0000313" key="4">
    <source>
        <dbReference type="Proteomes" id="UP000290204"/>
    </source>
</evidence>
<accession>A0A4Q1CG67</accession>
<reference evidence="3 4" key="1">
    <citation type="submission" date="2019-01" db="EMBL/GenBank/DDBJ databases">
        <title>Lacibacter sp. strain TTM-7.</title>
        <authorList>
            <person name="Chen W.-M."/>
        </authorList>
    </citation>
    <scope>NUCLEOTIDE SEQUENCE [LARGE SCALE GENOMIC DNA]</scope>
    <source>
        <strain evidence="3 4">TTM-7</strain>
    </source>
</reference>
<dbReference type="RefSeq" id="WP_129131826.1">
    <property type="nucleotide sequence ID" value="NZ_SDHW01000005.1"/>
</dbReference>